<evidence type="ECO:0000313" key="1">
    <source>
        <dbReference type="EMBL" id="NHQ85778.1"/>
    </source>
</evidence>
<dbReference type="RefSeq" id="WP_166823672.1">
    <property type="nucleotide sequence ID" value="NZ_JAAOLX010000003.1"/>
</dbReference>
<accession>A0ABX0KN28</accession>
<reference evidence="1 2" key="1">
    <citation type="submission" date="2020-03" db="EMBL/GenBank/DDBJ databases">
        <title>Draft genome sequence of environmentally isolated violet-colored cultures.</title>
        <authorList>
            <person name="Wilson H.S."/>
        </authorList>
    </citation>
    <scope>NUCLEOTIDE SEQUENCE [LARGE SCALE GENOMIC DNA]</scope>
    <source>
        <strain evidence="1 2">HSC-16F04</strain>
    </source>
</reference>
<dbReference type="Gene3D" id="3.40.1660.10">
    <property type="entry name" value="EreA-like (biosynthetic domain)"/>
    <property type="match status" value="2"/>
</dbReference>
<gene>
    <name evidence="1" type="ORF">HA050_06550</name>
</gene>
<protein>
    <submittedName>
        <fullName evidence="1">Erythromycin esterase family protein</fullName>
    </submittedName>
</protein>
<dbReference type="SUPFAM" id="SSF159501">
    <property type="entry name" value="EreA/ChaN-like"/>
    <property type="match status" value="1"/>
</dbReference>
<dbReference type="InterPro" id="IPR007815">
    <property type="entry name" value="Emycin_Estase"/>
</dbReference>
<comment type="caution">
    <text evidence="1">The sequence shown here is derived from an EMBL/GenBank/DDBJ whole genome shotgun (WGS) entry which is preliminary data.</text>
</comment>
<sequence>MILAAAEKSFLANERKDDNSGAWFQKHSHVLTSLNESCADSELAAFAEDVGEARFVVLCAQSHGEGNVFGLQGRLVQYLHQHCGFEVLAMGSGMYDLLQVWEDIKLGQHAATAVLNNLFYMYSRCPQLRFLFEYITQCRYSDYPLILAGCDGPQGGRKSTEDLLAHLSHFLEQYGFIELKEKVCWSGFVRAAERIISRSKPLIDSISDVHDFQKMLKLLFPILGNNELHQLSNDESRLLYLSLEGLQAQLVELQVGEKRDWQMFSNIKWLAESVYSGKKFIIWVHSMRGLPSGGNSLGDLLRDYYGMNGVYIAHFTALGGCITDYEASQNTIALPHLSEGSWEAEWEKAKNENGYITFRSLIKDAVLQHDLYNNLTFRRFRYCDEPLSVHNVILPEGTNSQPIVDSLFFIQKVEPVKLSSMEGI</sequence>
<dbReference type="Proteomes" id="UP000712570">
    <property type="component" value="Unassembled WGS sequence"/>
</dbReference>
<dbReference type="Pfam" id="PF05139">
    <property type="entry name" value="Erythro_esteras"/>
    <property type="match status" value="1"/>
</dbReference>
<evidence type="ECO:0000313" key="2">
    <source>
        <dbReference type="Proteomes" id="UP000712570"/>
    </source>
</evidence>
<name>A0ABX0KN28_9NEIS</name>
<proteinExistence type="predicted"/>
<organism evidence="1 2">
    <name type="scientific">Iodobacter violaceini</name>
    <dbReference type="NCBI Taxonomy" id="3044271"/>
    <lineage>
        <taxon>Bacteria</taxon>
        <taxon>Pseudomonadati</taxon>
        <taxon>Pseudomonadota</taxon>
        <taxon>Betaproteobacteria</taxon>
        <taxon>Neisseriales</taxon>
        <taxon>Chitinibacteraceae</taxon>
        <taxon>Iodobacter</taxon>
    </lineage>
</organism>
<keyword evidence="2" id="KW-1185">Reference proteome</keyword>
<dbReference type="EMBL" id="JAAOLX010000003">
    <property type="protein sequence ID" value="NHQ85778.1"/>
    <property type="molecule type" value="Genomic_DNA"/>
</dbReference>